<sequence length="76" mass="8582">MLLGETLSNWDLTLCFSMDPSTLLFLLKRNLHLMGLHPGVDQLAPKCYFPLLNPSHHLMPLSRKLHPLSFIASSLV</sequence>
<name>A0AAP0L8T8_9MAGN</name>
<evidence type="ECO:0000313" key="1">
    <source>
        <dbReference type="EMBL" id="KAK9165963.1"/>
    </source>
</evidence>
<dbReference type="AlphaFoldDB" id="A0AAP0L8T8"/>
<proteinExistence type="predicted"/>
<gene>
    <name evidence="1" type="ORF">Scep_001154</name>
</gene>
<organism evidence="1 2">
    <name type="scientific">Stephania cephalantha</name>
    <dbReference type="NCBI Taxonomy" id="152367"/>
    <lineage>
        <taxon>Eukaryota</taxon>
        <taxon>Viridiplantae</taxon>
        <taxon>Streptophyta</taxon>
        <taxon>Embryophyta</taxon>
        <taxon>Tracheophyta</taxon>
        <taxon>Spermatophyta</taxon>
        <taxon>Magnoliopsida</taxon>
        <taxon>Ranunculales</taxon>
        <taxon>Menispermaceae</taxon>
        <taxon>Menispermoideae</taxon>
        <taxon>Cissampelideae</taxon>
        <taxon>Stephania</taxon>
    </lineage>
</organism>
<comment type="caution">
    <text evidence="1">The sequence shown here is derived from an EMBL/GenBank/DDBJ whole genome shotgun (WGS) entry which is preliminary data.</text>
</comment>
<accession>A0AAP0L8T8</accession>
<dbReference type="Proteomes" id="UP001419268">
    <property type="component" value="Unassembled WGS sequence"/>
</dbReference>
<dbReference type="EMBL" id="JBBNAG010000001">
    <property type="protein sequence ID" value="KAK9165963.1"/>
    <property type="molecule type" value="Genomic_DNA"/>
</dbReference>
<reference evidence="1 2" key="1">
    <citation type="submission" date="2024-01" db="EMBL/GenBank/DDBJ databases">
        <title>Genome assemblies of Stephania.</title>
        <authorList>
            <person name="Yang L."/>
        </authorList>
    </citation>
    <scope>NUCLEOTIDE SEQUENCE [LARGE SCALE GENOMIC DNA]</scope>
    <source>
        <strain evidence="1">JXDWG</strain>
        <tissue evidence="1">Leaf</tissue>
    </source>
</reference>
<protein>
    <submittedName>
        <fullName evidence="1">Uncharacterized protein</fullName>
    </submittedName>
</protein>
<evidence type="ECO:0000313" key="2">
    <source>
        <dbReference type="Proteomes" id="UP001419268"/>
    </source>
</evidence>
<keyword evidence="2" id="KW-1185">Reference proteome</keyword>